<comment type="caution">
    <text evidence="1">The sequence shown here is derived from an EMBL/GenBank/DDBJ whole genome shotgun (WGS) entry which is preliminary data.</text>
</comment>
<evidence type="ECO:0000313" key="1">
    <source>
        <dbReference type="EMBL" id="KAK2195386.1"/>
    </source>
</evidence>
<dbReference type="RefSeq" id="XP_067802229.1">
    <property type="nucleotide sequence ID" value="XM_067948078.1"/>
</dbReference>
<dbReference type="Proteomes" id="UP001214638">
    <property type="component" value="Unassembled WGS sequence"/>
</dbReference>
<dbReference type="GeneID" id="94337359"/>
<organism evidence="1 2">
    <name type="scientific">Babesia duncani</name>
    <dbReference type="NCBI Taxonomy" id="323732"/>
    <lineage>
        <taxon>Eukaryota</taxon>
        <taxon>Sar</taxon>
        <taxon>Alveolata</taxon>
        <taxon>Apicomplexa</taxon>
        <taxon>Aconoidasida</taxon>
        <taxon>Piroplasmida</taxon>
        <taxon>Babesiidae</taxon>
        <taxon>Babesia</taxon>
    </lineage>
</organism>
<accession>A0AAD9UN38</accession>
<keyword evidence="2" id="KW-1185">Reference proteome</keyword>
<name>A0AAD9UN38_9APIC</name>
<sequence length="522" mass="58740">MDTARPLSINELETTSYRKITEAALKYLAGENTNCVAVEKESDSEWIDAKSAHSNDSDWDEKSLKSHRNKGVDLMLLKDNPLVSRNLPTKTTLEFASNFKRRYGFGSVSCDLVENESKSCMQHQYMHAATPHHLVNKATLSLFDHDNFSNLAHTSSHKYDEPICEYLANSNLQNVSSTEIFNAKNITCPLPGKSRDLTMPVPSKGQNLETCVPWASPKFDFLKTGNSLSPNAMDVNEQATLHGIEMLTRTIDKRLDDVQTQLERARIVPAEPFQLPNLNQRPMDLNFQKSPQMAKSFDDFEIGKVEINPRHEMLKPEVPELQNDEFGLGMDPYASENGALRFSSQDSLGHLSVSAIANQSNTWFPEKEDSLMEKSTLMHKDYLVDISRVRSEDASSTTYVSEVGLYDSYTPGDNVKERNECLFSRGEQEYDFLKPISCQGDLVHSGLCESRQSIDGASISEPLVGADCNAKSQIPPDFGGIEQNWITMMRCNDWLAKKCQGLKRMQADYVNLANPVDRHLKM</sequence>
<reference evidence="1" key="1">
    <citation type="journal article" date="2023" name="Nat. Microbiol.">
        <title>Babesia duncani multi-omics identifies virulence factors and drug targets.</title>
        <authorList>
            <person name="Singh P."/>
            <person name="Lonardi S."/>
            <person name="Liang Q."/>
            <person name="Vydyam P."/>
            <person name="Khabirova E."/>
            <person name="Fang T."/>
            <person name="Gihaz S."/>
            <person name="Thekkiniath J."/>
            <person name="Munshi M."/>
            <person name="Abel S."/>
            <person name="Ciampossin L."/>
            <person name="Batugedara G."/>
            <person name="Gupta M."/>
            <person name="Lu X.M."/>
            <person name="Lenz T."/>
            <person name="Chakravarty S."/>
            <person name="Cornillot E."/>
            <person name="Hu Y."/>
            <person name="Ma W."/>
            <person name="Gonzalez L.M."/>
            <person name="Sanchez S."/>
            <person name="Estrada K."/>
            <person name="Sanchez-Flores A."/>
            <person name="Montero E."/>
            <person name="Harb O.S."/>
            <person name="Le Roch K.G."/>
            <person name="Mamoun C.B."/>
        </authorList>
    </citation>
    <scope>NUCLEOTIDE SEQUENCE</scope>
    <source>
        <strain evidence="1">WA1</strain>
    </source>
</reference>
<dbReference type="KEGG" id="bdw:94337359"/>
<protein>
    <submittedName>
        <fullName evidence="1">Uncharacterized protein</fullName>
    </submittedName>
</protein>
<proteinExistence type="predicted"/>
<dbReference type="AlphaFoldDB" id="A0AAD9UN38"/>
<evidence type="ECO:0000313" key="2">
    <source>
        <dbReference type="Proteomes" id="UP001214638"/>
    </source>
</evidence>
<dbReference type="EMBL" id="JALLKP010000004">
    <property type="protein sequence ID" value="KAK2195386.1"/>
    <property type="molecule type" value="Genomic_DNA"/>
</dbReference>
<gene>
    <name evidence="1" type="ORF">BdWA1_003062</name>
</gene>